<dbReference type="EMBL" id="MU273516">
    <property type="protein sequence ID" value="KAI0033564.1"/>
    <property type="molecule type" value="Genomic_DNA"/>
</dbReference>
<feature type="non-terminal residue" evidence="1">
    <location>
        <position position="1"/>
    </location>
</feature>
<protein>
    <submittedName>
        <fullName evidence="1">Uncharacterized protein</fullName>
    </submittedName>
</protein>
<organism evidence="1 2">
    <name type="scientific">Vararia minispora EC-137</name>
    <dbReference type="NCBI Taxonomy" id="1314806"/>
    <lineage>
        <taxon>Eukaryota</taxon>
        <taxon>Fungi</taxon>
        <taxon>Dikarya</taxon>
        <taxon>Basidiomycota</taxon>
        <taxon>Agaricomycotina</taxon>
        <taxon>Agaricomycetes</taxon>
        <taxon>Russulales</taxon>
        <taxon>Lachnocladiaceae</taxon>
        <taxon>Vararia</taxon>
    </lineage>
</organism>
<reference evidence="1" key="2">
    <citation type="journal article" date="2022" name="New Phytol.">
        <title>Evolutionary transition to the ectomycorrhizal habit in the genomes of a hyperdiverse lineage of mushroom-forming fungi.</title>
        <authorList>
            <person name="Looney B."/>
            <person name="Miyauchi S."/>
            <person name="Morin E."/>
            <person name="Drula E."/>
            <person name="Courty P.E."/>
            <person name="Kohler A."/>
            <person name="Kuo A."/>
            <person name="LaButti K."/>
            <person name="Pangilinan J."/>
            <person name="Lipzen A."/>
            <person name="Riley R."/>
            <person name="Andreopoulos W."/>
            <person name="He G."/>
            <person name="Johnson J."/>
            <person name="Nolan M."/>
            <person name="Tritt A."/>
            <person name="Barry K.W."/>
            <person name="Grigoriev I.V."/>
            <person name="Nagy L.G."/>
            <person name="Hibbett D."/>
            <person name="Henrissat B."/>
            <person name="Matheny P.B."/>
            <person name="Labbe J."/>
            <person name="Martin F.M."/>
        </authorList>
    </citation>
    <scope>NUCLEOTIDE SEQUENCE</scope>
    <source>
        <strain evidence="1">EC-137</strain>
    </source>
</reference>
<reference evidence="1" key="1">
    <citation type="submission" date="2021-02" db="EMBL/GenBank/DDBJ databases">
        <authorList>
            <consortium name="DOE Joint Genome Institute"/>
            <person name="Ahrendt S."/>
            <person name="Looney B.P."/>
            <person name="Miyauchi S."/>
            <person name="Morin E."/>
            <person name="Drula E."/>
            <person name="Courty P.E."/>
            <person name="Chicoki N."/>
            <person name="Fauchery L."/>
            <person name="Kohler A."/>
            <person name="Kuo A."/>
            <person name="Labutti K."/>
            <person name="Pangilinan J."/>
            <person name="Lipzen A."/>
            <person name="Riley R."/>
            <person name="Andreopoulos W."/>
            <person name="He G."/>
            <person name="Johnson J."/>
            <person name="Barry K.W."/>
            <person name="Grigoriev I.V."/>
            <person name="Nagy L."/>
            <person name="Hibbett D."/>
            <person name="Henrissat B."/>
            <person name="Matheny P.B."/>
            <person name="Labbe J."/>
            <person name="Martin F."/>
        </authorList>
    </citation>
    <scope>NUCLEOTIDE SEQUENCE</scope>
    <source>
        <strain evidence="1">EC-137</strain>
    </source>
</reference>
<sequence>DDDDDDDGDDDSSGSEADDDDDAGTATHILAHILDVPLDVLPGRQREFSAFVSKVLFGAHGALAGVTGTAAVVLRVEGLVVGPGGGDGDGEGEGELVLAGLPFSGSVRVNKRM</sequence>
<dbReference type="Proteomes" id="UP000814128">
    <property type="component" value="Unassembled WGS sequence"/>
</dbReference>
<proteinExistence type="predicted"/>
<evidence type="ECO:0000313" key="2">
    <source>
        <dbReference type="Proteomes" id="UP000814128"/>
    </source>
</evidence>
<gene>
    <name evidence="1" type="ORF">K488DRAFT_84762</name>
</gene>
<comment type="caution">
    <text evidence="1">The sequence shown here is derived from an EMBL/GenBank/DDBJ whole genome shotgun (WGS) entry which is preliminary data.</text>
</comment>
<evidence type="ECO:0000313" key="1">
    <source>
        <dbReference type="EMBL" id="KAI0033564.1"/>
    </source>
</evidence>
<keyword evidence="2" id="KW-1185">Reference proteome</keyword>
<accession>A0ACB8QNY2</accession>
<name>A0ACB8QNY2_9AGAM</name>